<organism evidence="2 3">
    <name type="scientific">Sphingobacterium paucimobilis HER1398</name>
    <dbReference type="NCBI Taxonomy" id="1346330"/>
    <lineage>
        <taxon>Bacteria</taxon>
        <taxon>Pseudomonadati</taxon>
        <taxon>Bacteroidota</taxon>
        <taxon>Sphingobacteriia</taxon>
        <taxon>Sphingobacteriales</taxon>
        <taxon>Sphingobacteriaceae</taxon>
        <taxon>Sphingobacterium</taxon>
    </lineage>
</organism>
<evidence type="ECO:0000313" key="3">
    <source>
        <dbReference type="Proteomes" id="UP000016584"/>
    </source>
</evidence>
<comment type="caution">
    <text evidence="2">The sequence shown here is derived from an EMBL/GenBank/DDBJ whole genome shotgun (WGS) entry which is preliminary data.</text>
</comment>
<feature type="signal peptide" evidence="1">
    <location>
        <begin position="1"/>
        <end position="24"/>
    </location>
</feature>
<sequence>MRHFRFTLFFIGSVLLFAPWTLNAQEQQNGKNLVELSTGEANKWANTRYLLYTAVGPSNIAGFGNDRTFLIDKRTGDCRFEGTNKNSENIVLLFNYKTKRTKKYFINTQESKENIADLAENIFTQFFNDTQMLFLPAFLSNNPSSITDVSQKIFDADKVNIISFSHLPTFGDTAIDGKISVTNKGEIKSISIDHTAFKTSVTKDIGEGILLPTVFENRETYRFQTVAAFTEMEAGKFTDF</sequence>
<dbReference type="EMBL" id="ATDL01000016">
    <property type="protein sequence ID" value="ERJ58433.1"/>
    <property type="molecule type" value="Genomic_DNA"/>
</dbReference>
<accession>U2J6Z8</accession>
<name>U2J6Z8_9SPHI</name>
<dbReference type="Proteomes" id="UP000016584">
    <property type="component" value="Unassembled WGS sequence"/>
</dbReference>
<gene>
    <name evidence="2" type="ORF">M472_06610</name>
</gene>
<protein>
    <submittedName>
        <fullName evidence="2">Uncharacterized protein</fullName>
    </submittedName>
</protein>
<dbReference type="OrthoDB" id="705316at2"/>
<evidence type="ECO:0000256" key="1">
    <source>
        <dbReference type="SAM" id="SignalP"/>
    </source>
</evidence>
<dbReference type="RefSeq" id="WP_021071130.1">
    <property type="nucleotide sequence ID" value="NZ_ATDL01000016.1"/>
</dbReference>
<dbReference type="STRING" id="1346330.M472_06610"/>
<keyword evidence="3" id="KW-1185">Reference proteome</keyword>
<proteinExistence type="predicted"/>
<keyword evidence="1" id="KW-0732">Signal</keyword>
<reference evidence="2 3" key="1">
    <citation type="journal article" date="2013" name="Genome Announc.">
        <title>The Draft Genome Sequence of Sphingomonas paucimobilis Strain HER1398 (Proteobacteria), Host to the Giant PAU Phage, Indicates That It Is a Member of the Genus Sphingobacterium (Bacteroidetes).</title>
        <authorList>
            <person name="White R.A.III."/>
            <person name="Suttle C.A."/>
        </authorList>
    </citation>
    <scope>NUCLEOTIDE SEQUENCE [LARGE SCALE GENOMIC DNA]</scope>
    <source>
        <strain evidence="2 3">HER1398</strain>
    </source>
</reference>
<feature type="chain" id="PRO_5004630068" evidence="1">
    <location>
        <begin position="25"/>
        <end position="240"/>
    </location>
</feature>
<evidence type="ECO:0000313" key="2">
    <source>
        <dbReference type="EMBL" id="ERJ58433.1"/>
    </source>
</evidence>
<dbReference type="AlphaFoldDB" id="U2J6Z8"/>
<dbReference type="PATRIC" id="fig|1346330.5.peg.2982"/>